<dbReference type="STRING" id="443254.Marpi_1639"/>
<sequence>MLNDKLHDQKLIYDLDKIEEKEEYTFEITWEKLDTPEGVVDIVKPIKIQFDITKTSQGYILKGNLKTTVKLVCSRCLKEYEQDINGEIEAYYIDDRLQDIFTKNEKLETLDNIIFYSDMKVDITDRIIEAIMMEIPEKPLCKEDCKGLCPICGIDLNENPDHKHEEQYIDPRMAKLLDIFGDEE</sequence>
<evidence type="ECO:0000313" key="2">
    <source>
        <dbReference type="Proteomes" id="UP000007161"/>
    </source>
</evidence>
<keyword evidence="2" id="KW-1185">Reference proteome</keyword>
<dbReference type="InterPro" id="IPR003772">
    <property type="entry name" value="YceD"/>
</dbReference>
<dbReference type="eggNOG" id="COG1399">
    <property type="taxonomic scope" value="Bacteria"/>
</dbReference>
<dbReference type="KEGG" id="mpz:Marpi_1639"/>
<dbReference type="EMBL" id="CP003257">
    <property type="protein sequence ID" value="AEX86028.1"/>
    <property type="molecule type" value="Genomic_DNA"/>
</dbReference>
<dbReference type="HOGENOM" id="CLU_100236_1_0_0"/>
<protein>
    <submittedName>
        <fullName evidence="1">Putative metal-binding protein, possibly nucleic-acid binding protein</fullName>
    </submittedName>
</protein>
<gene>
    <name evidence="1" type="ordered locus">Marpi_1639</name>
</gene>
<dbReference type="PANTHER" id="PTHR34374">
    <property type="entry name" value="LARGE RIBOSOMAL RNA SUBUNIT ACCUMULATION PROTEIN YCED HOMOLOG 1, CHLOROPLASTIC"/>
    <property type="match status" value="1"/>
</dbReference>
<dbReference type="Proteomes" id="UP000007161">
    <property type="component" value="Chromosome"/>
</dbReference>
<name>H2J511_MARPK</name>
<dbReference type="RefSeq" id="WP_014297099.1">
    <property type="nucleotide sequence ID" value="NC_016751.1"/>
</dbReference>
<reference evidence="1 2" key="1">
    <citation type="journal article" date="2012" name="J. Bacteriol.">
        <title>Complete Genome Sequence of the Thermophilic, Piezophilic, Heterotrophic Bacterium Marinitoga piezophila KA3.</title>
        <authorList>
            <person name="Lucas S."/>
            <person name="Han J."/>
            <person name="Lapidus A."/>
            <person name="Cheng J.F."/>
            <person name="Goodwin L.A."/>
            <person name="Pitluck S."/>
            <person name="Peters L."/>
            <person name="Mikhailova N."/>
            <person name="Teshima H."/>
            <person name="Detter J.C."/>
            <person name="Han C."/>
            <person name="Tapia R."/>
            <person name="Land M."/>
            <person name="Hauser L."/>
            <person name="Kyrpides N.C."/>
            <person name="Ivanova N."/>
            <person name="Pagani I."/>
            <person name="Vannier P."/>
            <person name="Oger P."/>
            <person name="Bartlett D.H."/>
            <person name="Noll K.M."/>
            <person name="Woyke T."/>
            <person name="Jebbar M."/>
        </authorList>
    </citation>
    <scope>NUCLEOTIDE SEQUENCE [LARGE SCALE GENOMIC DNA]</scope>
    <source>
        <strain evidence="2">DSM 14283 / JCM 11233 / KA3</strain>
    </source>
</reference>
<dbReference type="AlphaFoldDB" id="H2J511"/>
<evidence type="ECO:0000313" key="1">
    <source>
        <dbReference type="EMBL" id="AEX86028.1"/>
    </source>
</evidence>
<organism evidence="1 2">
    <name type="scientific">Marinitoga piezophila (strain DSM 14283 / JCM 11233 / KA3)</name>
    <dbReference type="NCBI Taxonomy" id="443254"/>
    <lineage>
        <taxon>Bacteria</taxon>
        <taxon>Thermotogati</taxon>
        <taxon>Thermotogota</taxon>
        <taxon>Thermotogae</taxon>
        <taxon>Petrotogales</taxon>
        <taxon>Petrotogaceae</taxon>
        <taxon>Marinitoga</taxon>
    </lineage>
</organism>
<reference evidence="2" key="2">
    <citation type="submission" date="2012-01" db="EMBL/GenBank/DDBJ databases">
        <title>Complete sequence of chromosome of Marinitoga piezophila KA3.</title>
        <authorList>
            <person name="Lucas S."/>
            <person name="Han J."/>
            <person name="Lapidus A."/>
            <person name="Cheng J.-F."/>
            <person name="Goodwin L."/>
            <person name="Pitluck S."/>
            <person name="Peters L."/>
            <person name="Mikhailova N."/>
            <person name="Teshima H."/>
            <person name="Detter J.C."/>
            <person name="Han C."/>
            <person name="Tapia R."/>
            <person name="Land M."/>
            <person name="Hauser L."/>
            <person name="Kyrpides N."/>
            <person name="Ivanova N."/>
            <person name="Pagani I."/>
            <person name="Jebbar M."/>
            <person name="Vannier P."/>
            <person name="Oger P."/>
            <person name="Cario A."/>
            <person name="Bartlett D."/>
            <person name="Noll K.M."/>
            <person name="Woyke T."/>
        </authorList>
    </citation>
    <scope>NUCLEOTIDE SEQUENCE [LARGE SCALE GENOMIC DNA]</scope>
    <source>
        <strain evidence="2">DSM 14283 / JCM 11233 / KA3</strain>
    </source>
</reference>
<proteinExistence type="predicted"/>
<dbReference type="OrthoDB" id="9790372at2"/>
<dbReference type="Pfam" id="PF02620">
    <property type="entry name" value="YceD"/>
    <property type="match status" value="1"/>
</dbReference>
<accession>H2J511</accession>
<dbReference type="PANTHER" id="PTHR34374:SF1">
    <property type="entry name" value="LARGE RIBOSOMAL RNA SUBUNIT ACCUMULATION PROTEIN YCED HOMOLOG 1, CHLOROPLASTIC"/>
    <property type="match status" value="1"/>
</dbReference>